<reference evidence="1" key="2">
    <citation type="submission" date="2018-09" db="EMBL/GenBank/DDBJ databases">
        <title>Giant CbK-like Caulobacter bacteriophages have genetically divergent genomes.</title>
        <authorList>
            <person name="Wilson K."/>
            <person name="Ely B."/>
        </authorList>
    </citation>
    <scope>NUCLEOTIDE SEQUENCE [LARGE SCALE GENOMIC DNA]</scope>
</reference>
<keyword evidence="2" id="KW-1185">Reference proteome</keyword>
<name>A0A385EDN3_9CAUD</name>
<sequence>MVNERSITLGDAKAALKRRVNTDPYDPLNYDTRWRIVDIRDGTVVDQADWIGDTKRPAKIQATAAKLKQAAKLLEAAAKMKTLKGCALKEQEAHAILSRLRYAGEID</sequence>
<organism evidence="1 2">
    <name type="scientific">Caulobacter phage CcrPW</name>
    <dbReference type="NCBI Taxonomy" id="2283271"/>
    <lineage>
        <taxon>Viruses</taxon>
        <taxon>Duplodnaviria</taxon>
        <taxon>Heunggongvirae</taxon>
        <taxon>Uroviricota</taxon>
        <taxon>Caudoviricetes</taxon>
        <taxon>Jeanschmidtviridae</taxon>
        <taxon>Colossusvirus</taxon>
        <taxon>Colossusvirus PW</taxon>
    </lineage>
</organism>
<evidence type="ECO:0000313" key="2">
    <source>
        <dbReference type="Proteomes" id="UP000259026"/>
    </source>
</evidence>
<proteinExistence type="predicted"/>
<evidence type="ECO:0000313" key="1">
    <source>
        <dbReference type="EMBL" id="AXQ68927.1"/>
    </source>
</evidence>
<dbReference type="Proteomes" id="UP000259026">
    <property type="component" value="Segment"/>
</dbReference>
<reference evidence="1" key="1">
    <citation type="submission" date="2018-07" db="EMBL/GenBank/DDBJ databases">
        <authorList>
            <person name="Quirk P.G."/>
            <person name="Krulwich T.A."/>
        </authorList>
    </citation>
    <scope>NUCLEOTIDE SEQUENCE</scope>
</reference>
<dbReference type="EMBL" id="MH588545">
    <property type="protein sequence ID" value="AXQ68927.1"/>
    <property type="molecule type" value="Genomic_DNA"/>
</dbReference>
<gene>
    <name evidence="1" type="ORF">CcrPW_gp388c</name>
</gene>
<accession>A0A385EDN3</accession>
<protein>
    <submittedName>
        <fullName evidence="1">Uncharacterized protein</fullName>
    </submittedName>
</protein>